<dbReference type="InterPro" id="IPR006311">
    <property type="entry name" value="TAT_signal"/>
</dbReference>
<accession>A0A7H0LHK5</accession>
<organism evidence="2 3">
    <name type="scientific">Sphingomonas alpina</name>
    <dbReference type="NCBI Taxonomy" id="653931"/>
    <lineage>
        <taxon>Bacteria</taxon>
        <taxon>Pseudomonadati</taxon>
        <taxon>Pseudomonadota</taxon>
        <taxon>Alphaproteobacteria</taxon>
        <taxon>Sphingomonadales</taxon>
        <taxon>Sphingomonadaceae</taxon>
        <taxon>Sphingomonas</taxon>
    </lineage>
</organism>
<dbReference type="PANTHER" id="PTHR31694">
    <property type="entry name" value="DESICCATION-LIKE PROTEIN"/>
    <property type="match status" value="1"/>
</dbReference>
<sequence>MTDTEKLTETPINETLAADDLRRVQRRSFLRHASGIAAVAGATSLLAACGGGSDNPTPTPSPTPTPTGSPTPTPTGSPTPTLLDPDVLNFALNLKFLKAQFYAWAANGAALATTLTDGVGTAGAVTGGAAVTFSDTVLQQYAKEIAADQVAHITLLRFLLGSARVAQPALNIDGIAATGAFSVLAQGAGIVAAGGTFNPYASETNFLTAAFLFEDVGVTALNYLFPKVTNATFREALAGLIAAEGYSSGLIRSVITQKGGTVLANADKISDRRDFFDGTGNELDQGVTGTGTATNIVPTDNTTGLPFLRTTGQVLNIFYLNQAAVVGGGFFPSGLNGTVKTSSANGAQGAF</sequence>
<keyword evidence="3" id="KW-1185">Reference proteome</keyword>
<name>A0A7H0LHK5_9SPHN</name>
<feature type="compositionally biased region" description="Pro residues" evidence="1">
    <location>
        <begin position="57"/>
        <end position="77"/>
    </location>
</feature>
<proteinExistence type="predicted"/>
<reference evidence="2 3" key="1">
    <citation type="submission" date="2020-09" db="EMBL/GenBank/DDBJ databases">
        <title>Sphingomonas sp., a new species isolated from pork steak.</title>
        <authorList>
            <person name="Heidler von Heilborn D."/>
        </authorList>
    </citation>
    <scope>NUCLEOTIDE SEQUENCE [LARGE SCALE GENOMIC DNA]</scope>
    <source>
        <strain evidence="3">S8-3T</strain>
    </source>
</reference>
<dbReference type="KEGG" id="spap:H3Z74_21175"/>
<evidence type="ECO:0000256" key="1">
    <source>
        <dbReference type="SAM" id="MobiDB-lite"/>
    </source>
</evidence>
<dbReference type="PROSITE" id="PS51318">
    <property type="entry name" value="TAT"/>
    <property type="match status" value="1"/>
</dbReference>
<evidence type="ECO:0000313" key="2">
    <source>
        <dbReference type="EMBL" id="QNQ09158.1"/>
    </source>
</evidence>
<dbReference type="Pfam" id="PF13668">
    <property type="entry name" value="Ferritin_2"/>
    <property type="match status" value="1"/>
</dbReference>
<protein>
    <submittedName>
        <fullName evidence="2">Ferritin-like domain-containing protein</fullName>
    </submittedName>
</protein>
<gene>
    <name evidence="2" type="ORF">H3Z74_21175</name>
</gene>
<feature type="region of interest" description="Disordered" evidence="1">
    <location>
        <begin position="50"/>
        <end position="82"/>
    </location>
</feature>
<evidence type="ECO:0000313" key="3">
    <source>
        <dbReference type="Proteomes" id="UP000516148"/>
    </source>
</evidence>
<dbReference type="RefSeq" id="WP_187761481.1">
    <property type="nucleotide sequence ID" value="NZ_CP061038.1"/>
</dbReference>
<dbReference type="Proteomes" id="UP000516148">
    <property type="component" value="Chromosome"/>
</dbReference>
<dbReference type="AlphaFoldDB" id="A0A7H0LHK5"/>
<dbReference type="InterPro" id="IPR052965">
    <property type="entry name" value="Pigment-catalase-like"/>
</dbReference>
<dbReference type="PANTHER" id="PTHR31694:SF26">
    <property type="entry name" value="OS05G0151100 PROTEIN"/>
    <property type="match status" value="1"/>
</dbReference>
<dbReference type="EMBL" id="CP061038">
    <property type="protein sequence ID" value="QNQ09158.1"/>
    <property type="molecule type" value="Genomic_DNA"/>
</dbReference>